<name>A0AAV0BLZ3_PHAPC</name>
<dbReference type="PANTHER" id="PTHR34105">
    <property type="entry name" value="PROLINE-, GLUTAMIC ACID- AND LEUCINE-RICH PROTEIN 1"/>
    <property type="match status" value="1"/>
</dbReference>
<dbReference type="EMBL" id="CALTRL010005967">
    <property type="protein sequence ID" value="CAH7688267.1"/>
    <property type="molecule type" value="Genomic_DNA"/>
</dbReference>
<comment type="similarity">
    <text evidence="2">Belongs to the RIX1/PELP1 family.</text>
</comment>
<dbReference type="Proteomes" id="UP001153365">
    <property type="component" value="Unassembled WGS sequence"/>
</dbReference>
<comment type="caution">
    <text evidence="7">The sequence shown here is derived from an EMBL/GenBank/DDBJ whole genome shotgun (WGS) entry which is preliminary data.</text>
</comment>
<dbReference type="GO" id="GO:0006364">
    <property type="term" value="P:rRNA processing"/>
    <property type="evidence" value="ECO:0007669"/>
    <property type="project" value="TreeGrafter"/>
</dbReference>
<comment type="subcellular location">
    <subcellularLocation>
        <location evidence="1">Nucleus</location>
    </subcellularLocation>
</comment>
<protein>
    <recommendedName>
        <fullName evidence="3">Pre-rRNA-processing protein RIX1</fullName>
    </recommendedName>
</protein>
<evidence type="ECO:0000259" key="6">
    <source>
        <dbReference type="Pfam" id="PF08167"/>
    </source>
</evidence>
<proteinExistence type="inferred from homology"/>
<dbReference type="InterPro" id="IPR012583">
    <property type="entry name" value="RIX1_N"/>
</dbReference>
<evidence type="ECO:0000256" key="2">
    <source>
        <dbReference type="ARBA" id="ARBA00010511"/>
    </source>
</evidence>
<feature type="compositionally biased region" description="Basic and acidic residues" evidence="5">
    <location>
        <begin position="777"/>
        <end position="786"/>
    </location>
</feature>
<evidence type="ECO:0000256" key="1">
    <source>
        <dbReference type="ARBA" id="ARBA00004123"/>
    </source>
</evidence>
<dbReference type="Pfam" id="PF08167">
    <property type="entry name" value="RIX1"/>
    <property type="match status" value="1"/>
</dbReference>
<keyword evidence="4" id="KW-0539">Nucleus</keyword>
<dbReference type="SUPFAM" id="SSF48371">
    <property type="entry name" value="ARM repeat"/>
    <property type="match status" value="1"/>
</dbReference>
<feature type="region of interest" description="Disordered" evidence="5">
    <location>
        <begin position="670"/>
        <end position="694"/>
    </location>
</feature>
<gene>
    <name evidence="7" type="ORF">PPACK8108_LOCUS23206</name>
</gene>
<evidence type="ECO:0000313" key="7">
    <source>
        <dbReference type="EMBL" id="CAH7688267.1"/>
    </source>
</evidence>
<dbReference type="PANTHER" id="PTHR34105:SF1">
    <property type="entry name" value="PROLINE-, GLUTAMIC ACID- AND LEUCINE-RICH PROTEIN 1"/>
    <property type="match status" value="1"/>
</dbReference>
<dbReference type="InterPro" id="IPR016024">
    <property type="entry name" value="ARM-type_fold"/>
</dbReference>
<feature type="region of interest" description="Disordered" evidence="5">
    <location>
        <begin position="777"/>
        <end position="852"/>
    </location>
</feature>
<evidence type="ECO:0000256" key="5">
    <source>
        <dbReference type="SAM" id="MobiDB-lite"/>
    </source>
</evidence>
<organism evidence="7 8">
    <name type="scientific">Phakopsora pachyrhizi</name>
    <name type="common">Asian soybean rust disease fungus</name>
    <dbReference type="NCBI Taxonomy" id="170000"/>
    <lineage>
        <taxon>Eukaryota</taxon>
        <taxon>Fungi</taxon>
        <taxon>Dikarya</taxon>
        <taxon>Basidiomycota</taxon>
        <taxon>Pucciniomycotina</taxon>
        <taxon>Pucciniomycetes</taxon>
        <taxon>Pucciniales</taxon>
        <taxon>Phakopsoraceae</taxon>
        <taxon>Phakopsora</taxon>
    </lineage>
</organism>
<feature type="compositionally biased region" description="Basic and acidic residues" evidence="5">
    <location>
        <begin position="798"/>
        <end position="810"/>
    </location>
</feature>
<sequence length="852" mass="93851">MENLNSTVGSSLGFILSVYLSSDQVAIQSSHLVISIVSQLQPIRIAVSNTDDKTSVSTLKRWFIRLNSLINSRDSKVNSLGARLAIRSFQQHSEILLSEGKGWLLACQRIISRAQSEDLESLSDAIDLVFCIFQSGVRWPEFARENCDSKSITNIAKILFTLSKETNDCYVRTLAIGSLSELVIRNSSTLRPLGSQLQSLALEFILDPLLETSQVATLLLTNLYRLSGKAEAPSNWSKTVKALIGTIDIILEAILSPFLETSSLNLSQHTSQPLAPLEILPQDLLFYNRREENVVAELPAHRTPLLLYRVNRLVTALGNMLTQSTDVAVSLPIGELGSFALRLLSIDKARAKDHPEVDWQSAYECASGSIALRSLGCQLVAQLANSTATSFTPFSSQTLLSLSSEIKRYLDFSTERCTDVSILYVTYAQVVSCCPPNPKTLQESMGTVLKAIIEDIRRLYGSEPSTSKAKNFINNKKTKKFDMDRTWDTLITLDSLDLTLANRALNTLETLISSAPYFFPQPHLTVVVRTLLKLAGHPSFTSPSPTPVGSSTTSSVLLSNSSFLTLSQAFSARPGLREKILQCLIKFLPIQRTSSHPSMGLSLAQNLTEIFSSILSCRIGCPRELSELAEGGLRTINLISRPRVPPVHLTPAQVNLEGCGAGSCGAENEFPLRDGEVEGSNGKGESKTSNEDNAQTNLTTVSALRMAQNLNHQSDLVALPKSGLIISSRNDLSGFSSTSRPLFSETFKFDRPVSTVTTSESADKDFGILKEMKSLDENGHIEEDTRKRKSSYYELMEYQDKPDVKRRNNGADESESDDEDEPIPQLDLEDDEEEEEDDSNDDNEAEKKDLTI</sequence>
<dbReference type="AlphaFoldDB" id="A0AAV0BLZ3"/>
<feature type="domain" description="Pre-rRNA-processing protein RIX1 N-terminal" evidence="6">
    <location>
        <begin position="35"/>
        <end position="205"/>
    </location>
</feature>
<reference evidence="7" key="1">
    <citation type="submission" date="2022-06" db="EMBL/GenBank/DDBJ databases">
        <authorList>
            <consortium name="SYNGENTA / RWTH Aachen University"/>
        </authorList>
    </citation>
    <scope>NUCLEOTIDE SEQUENCE</scope>
</reference>
<dbReference type="GO" id="GO:0005634">
    <property type="term" value="C:nucleus"/>
    <property type="evidence" value="ECO:0007669"/>
    <property type="project" value="UniProtKB-SubCell"/>
</dbReference>
<evidence type="ECO:0000256" key="3">
    <source>
        <dbReference type="ARBA" id="ARBA00021502"/>
    </source>
</evidence>
<feature type="compositionally biased region" description="Acidic residues" evidence="5">
    <location>
        <begin position="812"/>
        <end position="844"/>
    </location>
</feature>
<keyword evidence="8" id="KW-1185">Reference proteome</keyword>
<evidence type="ECO:0000256" key="4">
    <source>
        <dbReference type="ARBA" id="ARBA00023242"/>
    </source>
</evidence>
<evidence type="ECO:0000313" key="8">
    <source>
        <dbReference type="Proteomes" id="UP001153365"/>
    </source>
</evidence>
<accession>A0AAV0BLZ3</accession>